<feature type="transmembrane region" description="Helical" evidence="1">
    <location>
        <begin position="170"/>
        <end position="194"/>
    </location>
</feature>
<evidence type="ECO:0000313" key="2">
    <source>
        <dbReference type="EMBL" id="QDU43084.1"/>
    </source>
</evidence>
<evidence type="ECO:0008006" key="4">
    <source>
        <dbReference type="Google" id="ProtNLM"/>
    </source>
</evidence>
<proteinExistence type="predicted"/>
<feature type="transmembrane region" description="Helical" evidence="1">
    <location>
        <begin position="63"/>
        <end position="93"/>
    </location>
</feature>
<organism evidence="2 3">
    <name type="scientific">Symmachiella dynata</name>
    <dbReference type="NCBI Taxonomy" id="2527995"/>
    <lineage>
        <taxon>Bacteria</taxon>
        <taxon>Pseudomonadati</taxon>
        <taxon>Planctomycetota</taxon>
        <taxon>Planctomycetia</taxon>
        <taxon>Planctomycetales</taxon>
        <taxon>Planctomycetaceae</taxon>
        <taxon>Symmachiella</taxon>
    </lineage>
</organism>
<dbReference type="Proteomes" id="UP000319383">
    <property type="component" value="Chromosome"/>
</dbReference>
<keyword evidence="1" id="KW-1133">Transmembrane helix</keyword>
<dbReference type="KEGG" id="sdyn:Mal52_15560"/>
<dbReference type="AlphaFoldDB" id="A0A517ZKR3"/>
<keyword evidence="1" id="KW-0472">Membrane</keyword>
<keyword evidence="1" id="KW-0812">Transmembrane</keyword>
<sequence>MTPALKPHPGLLGKTRLHRLARASDVPSTTEWLILIGFGVLTAAMSTLIDLHLRIPGHAILKVVFPVAAGLALVPRQGAGSIIGVSALATAIALRMLGFGGSGLGFGALTSLTVIGPTLDWMLRHARSSRAVYIGFVLGGLFTNLAALLVRGTLKGVGLEHAGGRPLSVWLSQAAITYTICGIVAGLLSASVWFGANPPQKQESTP</sequence>
<feature type="transmembrane region" description="Helical" evidence="1">
    <location>
        <begin position="131"/>
        <end position="150"/>
    </location>
</feature>
<feature type="transmembrane region" description="Helical" evidence="1">
    <location>
        <begin position="32"/>
        <end position="51"/>
    </location>
</feature>
<protein>
    <recommendedName>
        <fullName evidence="4">Thiamine transporter protein (Thia_YuaJ)</fullName>
    </recommendedName>
</protein>
<feature type="transmembrane region" description="Helical" evidence="1">
    <location>
        <begin position="99"/>
        <end position="119"/>
    </location>
</feature>
<reference evidence="2 3" key="1">
    <citation type="submission" date="2019-02" db="EMBL/GenBank/DDBJ databases">
        <title>Deep-cultivation of Planctomycetes and their phenomic and genomic characterization uncovers novel biology.</title>
        <authorList>
            <person name="Wiegand S."/>
            <person name="Jogler M."/>
            <person name="Boedeker C."/>
            <person name="Pinto D."/>
            <person name="Vollmers J."/>
            <person name="Rivas-Marin E."/>
            <person name="Kohn T."/>
            <person name="Peeters S.H."/>
            <person name="Heuer A."/>
            <person name="Rast P."/>
            <person name="Oberbeckmann S."/>
            <person name="Bunk B."/>
            <person name="Jeske O."/>
            <person name="Meyerdierks A."/>
            <person name="Storesund J.E."/>
            <person name="Kallscheuer N."/>
            <person name="Luecker S."/>
            <person name="Lage O.M."/>
            <person name="Pohl T."/>
            <person name="Merkel B.J."/>
            <person name="Hornburger P."/>
            <person name="Mueller R.-W."/>
            <person name="Bruemmer F."/>
            <person name="Labrenz M."/>
            <person name="Spormann A.M."/>
            <person name="Op den Camp H."/>
            <person name="Overmann J."/>
            <person name="Amann R."/>
            <person name="Jetten M.S.M."/>
            <person name="Mascher T."/>
            <person name="Medema M.H."/>
            <person name="Devos D.P."/>
            <person name="Kaster A.-K."/>
            <person name="Ovreas L."/>
            <person name="Rohde M."/>
            <person name="Galperin M.Y."/>
            <person name="Jogler C."/>
        </authorList>
    </citation>
    <scope>NUCLEOTIDE SEQUENCE [LARGE SCALE GENOMIC DNA]</scope>
    <source>
        <strain evidence="2 3">Mal52</strain>
    </source>
</reference>
<dbReference type="RefSeq" id="WP_145375129.1">
    <property type="nucleotide sequence ID" value="NZ_CP036276.1"/>
</dbReference>
<gene>
    <name evidence="2" type="ORF">Mal52_15560</name>
</gene>
<name>A0A517ZKR3_9PLAN</name>
<accession>A0A517ZKR3</accession>
<keyword evidence="3" id="KW-1185">Reference proteome</keyword>
<dbReference type="EMBL" id="CP036276">
    <property type="protein sequence ID" value="QDU43084.1"/>
    <property type="molecule type" value="Genomic_DNA"/>
</dbReference>
<evidence type="ECO:0000313" key="3">
    <source>
        <dbReference type="Proteomes" id="UP000319383"/>
    </source>
</evidence>
<evidence type="ECO:0000256" key="1">
    <source>
        <dbReference type="SAM" id="Phobius"/>
    </source>
</evidence>